<proteinExistence type="predicted"/>
<name>A0A4V3SH00_OPIFE</name>
<feature type="compositionally biased region" description="Polar residues" evidence="1">
    <location>
        <begin position="251"/>
        <end position="263"/>
    </location>
</feature>
<dbReference type="Proteomes" id="UP000308267">
    <property type="component" value="Unassembled WGS sequence"/>
</dbReference>
<dbReference type="OrthoDB" id="6258981at2759"/>
<sequence>MQNSKRPSHLTKSWLEPNGKIPKLQPSTKTPYLFPPTAAFALEYHQQLVEGTKLNTSTALFRPLNPLLSAATFWTALEEQLKQQQRSLCLTVPNAVTSPNRLKPYDISSRSRIFDSSLTSPLVSRWTATDDPVSLMSRQQNTSNPSLSVEIDNENLRSRYPFVCPMCKERIESNDLETHFNFELEKFRLESDEGTKGQCHQQQSTDCAKSPPLMLDTLDELESQARYEKFLTVKQHRRQRQEMLSRMRLATDSSIRQDGFNQK</sequence>
<dbReference type="AlphaFoldDB" id="A0A4V3SH00"/>
<feature type="region of interest" description="Disordered" evidence="1">
    <location>
        <begin position="193"/>
        <end position="212"/>
    </location>
</feature>
<gene>
    <name evidence="2" type="ORF">CRM22_001022</name>
</gene>
<organism evidence="2 3">
    <name type="scientific">Opisthorchis felineus</name>
    <dbReference type="NCBI Taxonomy" id="147828"/>
    <lineage>
        <taxon>Eukaryota</taxon>
        <taxon>Metazoa</taxon>
        <taxon>Spiralia</taxon>
        <taxon>Lophotrochozoa</taxon>
        <taxon>Platyhelminthes</taxon>
        <taxon>Trematoda</taxon>
        <taxon>Digenea</taxon>
        <taxon>Opisthorchiida</taxon>
        <taxon>Opisthorchiata</taxon>
        <taxon>Opisthorchiidae</taxon>
        <taxon>Opisthorchis</taxon>
    </lineage>
</organism>
<keyword evidence="3" id="KW-1185">Reference proteome</keyword>
<feature type="region of interest" description="Disordered" evidence="1">
    <location>
        <begin position="242"/>
        <end position="263"/>
    </location>
</feature>
<evidence type="ECO:0000313" key="2">
    <source>
        <dbReference type="EMBL" id="TGZ74294.1"/>
    </source>
</evidence>
<reference evidence="2 3" key="1">
    <citation type="journal article" date="2019" name="BMC Genomics">
        <title>New insights from Opisthorchis felineus genome: update on genomics of the epidemiologically important liver flukes.</title>
        <authorList>
            <person name="Ershov N.I."/>
            <person name="Mordvinov V.A."/>
            <person name="Prokhortchouk E.B."/>
            <person name="Pakharukova M.Y."/>
            <person name="Gunbin K.V."/>
            <person name="Ustyantsev K."/>
            <person name="Genaev M.A."/>
            <person name="Blinov A.G."/>
            <person name="Mazur A."/>
            <person name="Boulygina E."/>
            <person name="Tsygankova S."/>
            <person name="Khrameeva E."/>
            <person name="Chekanov N."/>
            <person name="Fan G."/>
            <person name="Xiao A."/>
            <person name="Zhang H."/>
            <person name="Xu X."/>
            <person name="Yang H."/>
            <person name="Solovyev V."/>
            <person name="Lee S.M."/>
            <person name="Liu X."/>
            <person name="Afonnikov D.A."/>
            <person name="Skryabin K.G."/>
        </authorList>
    </citation>
    <scope>NUCLEOTIDE SEQUENCE [LARGE SCALE GENOMIC DNA]</scope>
    <source>
        <strain evidence="2">AK-0245</strain>
        <tissue evidence="2">Whole organism</tissue>
    </source>
</reference>
<protein>
    <submittedName>
        <fullName evidence="2">Uncharacterized protein</fullName>
    </submittedName>
</protein>
<comment type="caution">
    <text evidence="2">The sequence shown here is derived from an EMBL/GenBank/DDBJ whole genome shotgun (WGS) entry which is preliminary data.</text>
</comment>
<feature type="region of interest" description="Disordered" evidence="1">
    <location>
        <begin position="1"/>
        <end position="28"/>
    </location>
</feature>
<evidence type="ECO:0000313" key="3">
    <source>
        <dbReference type="Proteomes" id="UP000308267"/>
    </source>
</evidence>
<feature type="compositionally biased region" description="Polar residues" evidence="1">
    <location>
        <begin position="198"/>
        <end position="207"/>
    </location>
</feature>
<accession>A0A4V3SH00</accession>
<dbReference type="EMBL" id="SJOL01001962">
    <property type="protein sequence ID" value="TGZ74294.1"/>
    <property type="molecule type" value="Genomic_DNA"/>
</dbReference>
<evidence type="ECO:0000256" key="1">
    <source>
        <dbReference type="SAM" id="MobiDB-lite"/>
    </source>
</evidence>